<dbReference type="Proteomes" id="UP000887574">
    <property type="component" value="Unplaced"/>
</dbReference>
<dbReference type="AlphaFoldDB" id="A0A915ERX5"/>
<evidence type="ECO:0000313" key="2">
    <source>
        <dbReference type="WBParaSite" id="jg868"/>
    </source>
</evidence>
<dbReference type="WBParaSite" id="jg868">
    <property type="protein sequence ID" value="jg868"/>
    <property type="gene ID" value="jg868"/>
</dbReference>
<name>A0A915ERX5_9BILA</name>
<keyword evidence="1" id="KW-1185">Reference proteome</keyword>
<accession>A0A915ERX5</accession>
<reference evidence="2" key="1">
    <citation type="submission" date="2022-11" db="UniProtKB">
        <authorList>
            <consortium name="WormBaseParasite"/>
        </authorList>
    </citation>
    <scope>IDENTIFICATION</scope>
</reference>
<sequence length="97" mass="11095">MECAYEGGLYGRTFEITPSPFCQVYVILAERGGFVFPYYDQGIWPVQNMKRKLGKKGLKGRYDTIQICCSAGYFAMAFIPPDNVMPVFEEVWDMLLS</sequence>
<protein>
    <submittedName>
        <fullName evidence="2">Uncharacterized protein</fullName>
    </submittedName>
</protein>
<proteinExistence type="predicted"/>
<evidence type="ECO:0000313" key="1">
    <source>
        <dbReference type="Proteomes" id="UP000887574"/>
    </source>
</evidence>
<organism evidence="1 2">
    <name type="scientific">Ditylenchus dipsaci</name>
    <dbReference type="NCBI Taxonomy" id="166011"/>
    <lineage>
        <taxon>Eukaryota</taxon>
        <taxon>Metazoa</taxon>
        <taxon>Ecdysozoa</taxon>
        <taxon>Nematoda</taxon>
        <taxon>Chromadorea</taxon>
        <taxon>Rhabditida</taxon>
        <taxon>Tylenchina</taxon>
        <taxon>Tylenchomorpha</taxon>
        <taxon>Sphaerularioidea</taxon>
        <taxon>Anguinidae</taxon>
        <taxon>Anguininae</taxon>
        <taxon>Ditylenchus</taxon>
    </lineage>
</organism>